<dbReference type="Pfam" id="PF26215">
    <property type="entry name" value="HTH_animal"/>
    <property type="match status" value="1"/>
</dbReference>
<dbReference type="PROSITE" id="PS50164">
    <property type="entry name" value="GIY_YIG"/>
    <property type="match status" value="1"/>
</dbReference>
<feature type="domain" description="GIY-YIG" evidence="1">
    <location>
        <begin position="757"/>
        <end position="851"/>
    </location>
</feature>
<name>A0A016WDN7_9BILA</name>
<dbReference type="InterPro" id="IPR000477">
    <property type="entry name" value="RT_dom"/>
</dbReference>
<comment type="caution">
    <text evidence="2">The sequence shown here is derived from an EMBL/GenBank/DDBJ whole genome shotgun (WGS) entry which is preliminary data.</text>
</comment>
<evidence type="ECO:0000259" key="1">
    <source>
        <dbReference type="PROSITE" id="PS50164"/>
    </source>
</evidence>
<dbReference type="Pfam" id="PF00078">
    <property type="entry name" value="RVT_1"/>
    <property type="match status" value="1"/>
</dbReference>
<evidence type="ECO:0000313" key="3">
    <source>
        <dbReference type="Proteomes" id="UP000024635"/>
    </source>
</evidence>
<dbReference type="InterPro" id="IPR013087">
    <property type="entry name" value="Znf_C2H2_type"/>
</dbReference>
<keyword evidence="3" id="KW-1185">Reference proteome</keyword>
<dbReference type="PANTHER" id="PTHR21301">
    <property type="entry name" value="REVERSE TRANSCRIPTASE"/>
    <property type="match status" value="1"/>
</dbReference>
<dbReference type="InterPro" id="IPR000305">
    <property type="entry name" value="GIY-YIG_endonuc"/>
</dbReference>
<dbReference type="EMBL" id="JARK01000427">
    <property type="protein sequence ID" value="EYC37093.1"/>
    <property type="molecule type" value="Genomic_DNA"/>
</dbReference>
<dbReference type="SUPFAM" id="SSF82771">
    <property type="entry name" value="GIY-YIG endonuclease"/>
    <property type="match status" value="1"/>
</dbReference>
<gene>
    <name evidence="2" type="primary">Acey_s0827.g2552</name>
    <name evidence="2" type="ORF">Y032_0827g2552</name>
</gene>
<dbReference type="PROSITE" id="PS00028">
    <property type="entry name" value="ZINC_FINGER_C2H2_1"/>
    <property type="match status" value="1"/>
</dbReference>
<dbReference type="InterPro" id="IPR035901">
    <property type="entry name" value="GIY-YIG_endonuc_sf"/>
</dbReference>
<sequence>MRLRDGTILQFLKGLQQQHQISRPIFSVILRYIACHQSATVFDESISFLCRCQSRHVYPKFIDSLFLSVPHQRNNAVQAEIRALKSAVLGACIAERRRQRGFCIRDIVEAKKALRRALNQDLWEKISIRNRQVCARLRLNERSSLNRKFNRLIPSTRPPSFIIANAIPPKRCTVIGTKNIDDDMLSTLNLGPSFSIAQPVTQKTIDSVLCGVQKFAHDLRCRHHRETTVLDRTATLLTSMPFPRNSVFVPKPVPSLEPKLTELQVDLIRVYTAASSTYVSNMTVKEKRGLRELLHLKDELRYTVGDKCGGFVVIPKSMDKELTELALSDCTIYGETTKRTFDVLFQHLRTTVRAILTSKVGTKGVKRLLISSPVVPTYYSLIKTHKFGGNVDLETISVNDIRTRPIISCCGGPCDRVSWLLVKLLSPLLKYVGAHLVNVEEFISAVERCEIPSSASYASFDAVSLYTNVDNGCATNAVLDLLEEHQADVNVIGLTKVELEELLMTTLACNVFRFNNKYYMQLRGLAMGLRLAPLLAIIYLDRIERKSLTTGVVFYKRYIDDVFVVGSSPKVLQEVLNNLNSHDPNIKFTMEEPDLNGFLPFLNTKARIQDGLKEFGWYKKPSSKNIIIHSRSAHPIYMKANVIRNIRQTKDKIGGVASSSNDDELERILEENGYSKDVIRTWYPFSPPDGIPMVLPFVNDRTAREVNRIVRRSSLPIRLVFKPPPDLKDLLTSSRQYEEKCETAQCRYCVDKKICELRGTVYMITCRGCGQKYVGETSRPLHKRLDEHRRALQNPSSYPSSSFSRHRTLVHTQAPSPDFNVTILHRFLENPLERKMMEAVEIRRRTPGFNSKDEQLEALRLIS</sequence>
<dbReference type="PANTHER" id="PTHR21301:SF10">
    <property type="entry name" value="REVERSE TRANSCRIPTASE DOMAIN-CONTAINING PROTEIN"/>
    <property type="match status" value="1"/>
</dbReference>
<accession>A0A016WDN7</accession>
<dbReference type="InterPro" id="IPR058912">
    <property type="entry name" value="HTH_animal"/>
</dbReference>
<protein>
    <recommendedName>
        <fullName evidence="1">GIY-YIG domain-containing protein</fullName>
    </recommendedName>
</protein>
<organism evidence="2 3">
    <name type="scientific">Ancylostoma ceylanicum</name>
    <dbReference type="NCBI Taxonomy" id="53326"/>
    <lineage>
        <taxon>Eukaryota</taxon>
        <taxon>Metazoa</taxon>
        <taxon>Ecdysozoa</taxon>
        <taxon>Nematoda</taxon>
        <taxon>Chromadorea</taxon>
        <taxon>Rhabditida</taxon>
        <taxon>Rhabditina</taxon>
        <taxon>Rhabditomorpha</taxon>
        <taxon>Strongyloidea</taxon>
        <taxon>Ancylostomatidae</taxon>
        <taxon>Ancylostomatinae</taxon>
        <taxon>Ancylostoma</taxon>
    </lineage>
</organism>
<dbReference type="OrthoDB" id="3212410at2759"/>
<dbReference type="STRING" id="53326.A0A016WDN7"/>
<dbReference type="AlphaFoldDB" id="A0A016WDN7"/>
<proteinExistence type="predicted"/>
<dbReference type="Gene3D" id="3.40.1440.10">
    <property type="entry name" value="GIY-YIG endonuclease"/>
    <property type="match status" value="1"/>
</dbReference>
<dbReference type="Proteomes" id="UP000024635">
    <property type="component" value="Unassembled WGS sequence"/>
</dbReference>
<reference evidence="3" key="1">
    <citation type="journal article" date="2015" name="Nat. Genet.">
        <title>The genome and transcriptome of the zoonotic hookworm Ancylostoma ceylanicum identify infection-specific gene families.</title>
        <authorList>
            <person name="Schwarz E.M."/>
            <person name="Hu Y."/>
            <person name="Antoshechkin I."/>
            <person name="Miller M.M."/>
            <person name="Sternberg P.W."/>
            <person name="Aroian R.V."/>
        </authorList>
    </citation>
    <scope>NUCLEOTIDE SEQUENCE</scope>
    <source>
        <strain evidence="3">HY135</strain>
    </source>
</reference>
<evidence type="ECO:0000313" key="2">
    <source>
        <dbReference type="EMBL" id="EYC37093.1"/>
    </source>
</evidence>